<dbReference type="HOGENOM" id="CLU_1459832_0_0_7"/>
<dbReference type="PATRIC" id="fig|1278073.3.peg.5077"/>
<accession>L7UE06</accession>
<keyword evidence="2" id="KW-1185">Reference proteome</keyword>
<dbReference type="AlphaFoldDB" id="L7UE06"/>
<proteinExistence type="predicted"/>
<dbReference type="KEGG" id="msd:MYSTI_05005"/>
<organism evidence="1 2">
    <name type="scientific">Myxococcus stipitatus (strain DSM 14675 / JCM 12634 / Mx s8)</name>
    <dbReference type="NCBI Taxonomy" id="1278073"/>
    <lineage>
        <taxon>Bacteria</taxon>
        <taxon>Pseudomonadati</taxon>
        <taxon>Myxococcota</taxon>
        <taxon>Myxococcia</taxon>
        <taxon>Myxococcales</taxon>
        <taxon>Cystobacterineae</taxon>
        <taxon>Myxococcaceae</taxon>
        <taxon>Myxococcus</taxon>
    </lineage>
</organism>
<dbReference type="Proteomes" id="UP000011131">
    <property type="component" value="Chromosome"/>
</dbReference>
<evidence type="ECO:0000313" key="1">
    <source>
        <dbReference type="EMBL" id="AGC46293.1"/>
    </source>
</evidence>
<dbReference type="EMBL" id="CP004025">
    <property type="protein sequence ID" value="AGC46293.1"/>
    <property type="molecule type" value="Genomic_DNA"/>
</dbReference>
<sequence>MNDDMARTNPPSSGAKRLRLPLLLVTAVLSMGSGMGNPGCGDDERPTTCERGCAVSGTYVMRFEETTSLGPDCGMAGVTLPEGEKLVLEREGRSPTVIARLGSIGLIGEYFGTGYSNLSLRGGVQVRGREEPVSELEYELDGYFDHGPTREDEAVRFVGTFSVSRVNVPSGAPGCVVSRRFTATR</sequence>
<gene>
    <name evidence="1" type="ordered locus">MYSTI_05005</name>
</gene>
<evidence type="ECO:0000313" key="2">
    <source>
        <dbReference type="Proteomes" id="UP000011131"/>
    </source>
</evidence>
<reference evidence="1 2" key="1">
    <citation type="journal article" date="2013" name="Genome Announc.">
        <title>Complete genome sequence of Myxococcus stipitatus strain DSM 14675, a fruiting myxobacterium.</title>
        <authorList>
            <person name="Huntley S."/>
            <person name="Kneip S."/>
            <person name="Treuner-Lange A."/>
            <person name="Sogaard-Andersen L."/>
        </authorList>
    </citation>
    <scope>NUCLEOTIDE SEQUENCE [LARGE SCALE GENOMIC DNA]</scope>
    <source>
        <strain evidence="2">DSM 14675 / JCM 12634 / Mx s8</strain>
    </source>
</reference>
<protein>
    <submittedName>
        <fullName evidence="1">Uncharacterized protein</fullName>
    </submittedName>
</protein>
<name>L7UE06_MYXSD</name>